<name>A0A8H7F7M8_AGABI</name>
<evidence type="ECO:0000313" key="4">
    <source>
        <dbReference type="Proteomes" id="UP000629468"/>
    </source>
</evidence>
<sequence>MIRRNPTLIPISDLEVQDIRDAYNKQKAEREKQEELLRKIKQFSQNPELLKGDPQMLEYLNKVMATKQKEKKQEDKAKRLGLDAGASSSKS</sequence>
<dbReference type="OMA" id="FQAASAW"/>
<gene>
    <name evidence="3" type="ORF">Agabi119p4_1692</name>
</gene>
<evidence type="ECO:0000256" key="1">
    <source>
        <dbReference type="SAM" id="Coils"/>
    </source>
</evidence>
<evidence type="ECO:0000313" key="3">
    <source>
        <dbReference type="EMBL" id="KAF7782316.1"/>
    </source>
</evidence>
<organism evidence="3 4">
    <name type="scientific">Agaricus bisporus var. burnettii</name>
    <dbReference type="NCBI Taxonomy" id="192524"/>
    <lineage>
        <taxon>Eukaryota</taxon>
        <taxon>Fungi</taxon>
        <taxon>Dikarya</taxon>
        <taxon>Basidiomycota</taxon>
        <taxon>Agaricomycotina</taxon>
        <taxon>Agaricomycetes</taxon>
        <taxon>Agaricomycetidae</taxon>
        <taxon>Agaricales</taxon>
        <taxon>Agaricineae</taxon>
        <taxon>Agaricaceae</taxon>
        <taxon>Agaricus</taxon>
    </lineage>
</organism>
<evidence type="ECO:0000256" key="2">
    <source>
        <dbReference type="SAM" id="MobiDB-lite"/>
    </source>
</evidence>
<accession>A0A8H7F7M8</accession>
<dbReference type="AlphaFoldDB" id="A0A8H7F7M8"/>
<feature type="coiled-coil region" evidence="1">
    <location>
        <begin position="16"/>
        <end position="46"/>
    </location>
</feature>
<protein>
    <submittedName>
        <fullName evidence="3">Uncharacterized protein</fullName>
    </submittedName>
</protein>
<feature type="region of interest" description="Disordered" evidence="2">
    <location>
        <begin position="67"/>
        <end position="91"/>
    </location>
</feature>
<comment type="caution">
    <text evidence="3">The sequence shown here is derived from an EMBL/GenBank/DDBJ whole genome shotgun (WGS) entry which is preliminary data.</text>
</comment>
<dbReference type="EMBL" id="JABXXO010000003">
    <property type="protein sequence ID" value="KAF7782316.1"/>
    <property type="molecule type" value="Genomic_DNA"/>
</dbReference>
<keyword evidence="1" id="KW-0175">Coiled coil</keyword>
<dbReference type="Proteomes" id="UP000629468">
    <property type="component" value="Unassembled WGS sequence"/>
</dbReference>
<proteinExistence type="predicted"/>
<feature type="compositionally biased region" description="Basic and acidic residues" evidence="2">
    <location>
        <begin position="67"/>
        <end position="81"/>
    </location>
</feature>
<reference evidence="3 4" key="1">
    <citation type="journal article" name="Sci. Rep.">
        <title>Telomere-to-telomere assembled and centromere annotated genomes of the two main subspecies of the button mushroom Agaricus bisporus reveal especially polymorphic chromosome ends.</title>
        <authorList>
            <person name="Sonnenberg A.S.M."/>
            <person name="Sedaghat-Telgerd N."/>
            <person name="Lavrijssen B."/>
            <person name="Ohm R.A."/>
            <person name="Hendrickx P.M."/>
            <person name="Scholtmeijer K."/>
            <person name="Baars J.J.P."/>
            <person name="van Peer A."/>
        </authorList>
    </citation>
    <scope>NUCLEOTIDE SEQUENCE [LARGE SCALE GENOMIC DNA]</scope>
    <source>
        <strain evidence="3 4">H119_p4</strain>
    </source>
</reference>